<reference evidence="1" key="2">
    <citation type="journal article" date="2015" name="Fish Shellfish Immunol.">
        <title>Early steps in the European eel (Anguilla anguilla)-Vibrio vulnificus interaction in the gills: Role of the RtxA13 toxin.</title>
        <authorList>
            <person name="Callol A."/>
            <person name="Pajuelo D."/>
            <person name="Ebbesson L."/>
            <person name="Teles M."/>
            <person name="MacKenzie S."/>
            <person name="Amaro C."/>
        </authorList>
    </citation>
    <scope>NUCLEOTIDE SEQUENCE</scope>
</reference>
<dbReference type="AlphaFoldDB" id="A0A0E9VCW3"/>
<name>A0A0E9VCW3_ANGAN</name>
<organism evidence="1">
    <name type="scientific">Anguilla anguilla</name>
    <name type="common">European freshwater eel</name>
    <name type="synonym">Muraena anguilla</name>
    <dbReference type="NCBI Taxonomy" id="7936"/>
    <lineage>
        <taxon>Eukaryota</taxon>
        <taxon>Metazoa</taxon>
        <taxon>Chordata</taxon>
        <taxon>Craniata</taxon>
        <taxon>Vertebrata</taxon>
        <taxon>Euteleostomi</taxon>
        <taxon>Actinopterygii</taxon>
        <taxon>Neopterygii</taxon>
        <taxon>Teleostei</taxon>
        <taxon>Anguilliformes</taxon>
        <taxon>Anguillidae</taxon>
        <taxon>Anguilla</taxon>
    </lineage>
</organism>
<proteinExistence type="predicted"/>
<dbReference type="EMBL" id="GBXM01033519">
    <property type="protein sequence ID" value="JAH75058.1"/>
    <property type="molecule type" value="Transcribed_RNA"/>
</dbReference>
<accession>A0A0E9VCW3</accession>
<reference evidence="1" key="1">
    <citation type="submission" date="2014-11" db="EMBL/GenBank/DDBJ databases">
        <authorList>
            <person name="Amaro Gonzalez C."/>
        </authorList>
    </citation>
    <scope>NUCLEOTIDE SEQUENCE</scope>
</reference>
<sequence>MEDVDNDILIRCFSQDVPLQEVQSWGCQLLKKKKKTDKQEEDSL</sequence>
<protein>
    <submittedName>
        <fullName evidence="1">Uncharacterized protein</fullName>
    </submittedName>
</protein>
<evidence type="ECO:0000313" key="1">
    <source>
        <dbReference type="EMBL" id="JAH75058.1"/>
    </source>
</evidence>